<dbReference type="InterPro" id="IPR006311">
    <property type="entry name" value="TAT_signal"/>
</dbReference>
<evidence type="ECO:0000313" key="3">
    <source>
        <dbReference type="Proteomes" id="UP000643207"/>
    </source>
</evidence>
<proteinExistence type="predicted"/>
<comment type="caution">
    <text evidence="2">The sequence shown here is derived from an EMBL/GenBank/DDBJ whole genome shotgun (WGS) entry which is preliminary data.</text>
</comment>
<feature type="domain" description="Chalcone isomerase" evidence="1">
    <location>
        <begin position="123"/>
        <end position="192"/>
    </location>
</feature>
<organism evidence="2 3">
    <name type="scientific">Aquariibacter lacus</name>
    <dbReference type="NCBI Taxonomy" id="2801332"/>
    <lineage>
        <taxon>Bacteria</taxon>
        <taxon>Pseudomonadati</taxon>
        <taxon>Pseudomonadota</taxon>
        <taxon>Betaproteobacteria</taxon>
        <taxon>Burkholderiales</taxon>
        <taxon>Sphaerotilaceae</taxon>
        <taxon>Aquariibacter</taxon>
    </lineage>
</organism>
<keyword evidence="2" id="KW-0413">Isomerase</keyword>
<accession>A0A9X0XD23</accession>
<dbReference type="Proteomes" id="UP000643207">
    <property type="component" value="Unassembled WGS sequence"/>
</dbReference>
<gene>
    <name evidence="2" type="ORF">JI742_02490</name>
</gene>
<keyword evidence="3" id="KW-1185">Reference proteome</keyword>
<dbReference type="Pfam" id="PF16036">
    <property type="entry name" value="Chalcone_3"/>
    <property type="match status" value="1"/>
</dbReference>
<reference evidence="2 3" key="1">
    <citation type="submission" date="2021-01" db="EMBL/GenBank/DDBJ databases">
        <title>Piscinibacter sp. Jin2 Genome sequencing and assembly.</title>
        <authorList>
            <person name="Kim I."/>
        </authorList>
    </citation>
    <scope>NUCLEOTIDE SEQUENCE [LARGE SCALE GENOMIC DNA]</scope>
    <source>
        <strain evidence="2 3">Jin2</strain>
    </source>
</reference>
<dbReference type="GO" id="GO:0016853">
    <property type="term" value="F:isomerase activity"/>
    <property type="evidence" value="ECO:0007669"/>
    <property type="project" value="UniProtKB-KW"/>
</dbReference>
<evidence type="ECO:0000313" key="2">
    <source>
        <dbReference type="EMBL" id="MBL0718748.1"/>
    </source>
</evidence>
<evidence type="ECO:0000259" key="1">
    <source>
        <dbReference type="Pfam" id="PF16036"/>
    </source>
</evidence>
<sequence length="195" mass="21166">MTRPHPPRLANRRQLVLALAALGLGGLPGLGRAAAPAMPPEVARELPEARLVGQGRLRYFGLHIYDAELWAGPGFQAGEGEPGRQPLALVLRYARSLDGVKIAERSIEEMRGIGPFSAEQSASWLAFMREAFPDVKDGDRLTGLLRPGEGAAFTFNGSPRASLRDADFARLFFGIWLAPASSQPKLRRSLLGLDR</sequence>
<dbReference type="PROSITE" id="PS51318">
    <property type="entry name" value="TAT"/>
    <property type="match status" value="1"/>
</dbReference>
<name>A0A9X0XD23_9BURK</name>
<dbReference type="InterPro" id="IPR016087">
    <property type="entry name" value="Chalcone_isomerase"/>
</dbReference>
<dbReference type="AlphaFoldDB" id="A0A9X0XD23"/>
<dbReference type="RefSeq" id="WP_201823727.1">
    <property type="nucleotide sequence ID" value="NZ_JAERRA010000001.1"/>
</dbReference>
<dbReference type="EMBL" id="JAERRA010000001">
    <property type="protein sequence ID" value="MBL0718748.1"/>
    <property type="molecule type" value="Genomic_DNA"/>
</dbReference>
<protein>
    <submittedName>
        <fullName evidence="2">Chalcone isomerase family protein</fullName>
    </submittedName>
</protein>